<dbReference type="RefSeq" id="WP_187724365.1">
    <property type="nucleotide sequence ID" value="NZ_CP060783.1"/>
</dbReference>
<dbReference type="KEGG" id="daer:H9K75_00535"/>
<protein>
    <submittedName>
        <fullName evidence="1">Uncharacterized protein</fullName>
    </submittedName>
</protein>
<dbReference type="AlphaFoldDB" id="A0A7H0GKF4"/>
<gene>
    <name evidence="1" type="ORF">H9K75_00535</name>
</gene>
<dbReference type="EMBL" id="CP060783">
    <property type="protein sequence ID" value="QNP48770.1"/>
    <property type="molecule type" value="Genomic_DNA"/>
</dbReference>
<accession>A0A7H0GKF4</accession>
<keyword evidence="2" id="KW-1185">Reference proteome</keyword>
<proteinExistence type="predicted"/>
<organism evidence="1 2">
    <name type="scientific">Diaphorobacter aerolatus</name>
    <dbReference type="NCBI Taxonomy" id="1288495"/>
    <lineage>
        <taxon>Bacteria</taxon>
        <taxon>Pseudomonadati</taxon>
        <taxon>Pseudomonadota</taxon>
        <taxon>Betaproteobacteria</taxon>
        <taxon>Burkholderiales</taxon>
        <taxon>Comamonadaceae</taxon>
        <taxon>Diaphorobacter</taxon>
    </lineage>
</organism>
<reference evidence="1 2" key="1">
    <citation type="submission" date="2020-08" db="EMBL/GenBank/DDBJ databases">
        <title>Genome sequence of Diaphorobacter aerolatus KACC 16536T.</title>
        <authorList>
            <person name="Hyun D.-W."/>
            <person name="Bae J.-W."/>
        </authorList>
    </citation>
    <scope>NUCLEOTIDE SEQUENCE [LARGE SCALE GENOMIC DNA]</scope>
    <source>
        <strain evidence="1 2">KACC 16536</strain>
    </source>
</reference>
<name>A0A7H0GKF4_9BURK</name>
<dbReference type="Proteomes" id="UP000516028">
    <property type="component" value="Chromosome"/>
</dbReference>
<sequence length="108" mass="12610">MLTEQHQLKRQQERERALRQSIEKFPDVLDPSETTLTIDVPENEIPCFNIHRLDLKGENLQLVSRLASAGLQDFISCRLWYGGNCNIRPKILSLKQNFWGNMNYLNIP</sequence>
<evidence type="ECO:0000313" key="1">
    <source>
        <dbReference type="EMBL" id="QNP48770.1"/>
    </source>
</evidence>
<evidence type="ECO:0000313" key="2">
    <source>
        <dbReference type="Proteomes" id="UP000516028"/>
    </source>
</evidence>